<reference evidence="2 3" key="1">
    <citation type="submission" date="2023-07" db="EMBL/GenBank/DDBJ databases">
        <title>Genomic Encyclopedia of Type Strains, Phase IV (KMG-IV): sequencing the most valuable type-strain genomes for metagenomic binning, comparative biology and taxonomic classification.</title>
        <authorList>
            <person name="Goeker M."/>
        </authorList>
    </citation>
    <scope>NUCLEOTIDE SEQUENCE [LARGE SCALE GENOMIC DNA]</scope>
    <source>
        <strain evidence="2 3">DSM 16784</strain>
    </source>
</reference>
<dbReference type="Pfam" id="PF13683">
    <property type="entry name" value="rve_3"/>
    <property type="match status" value="1"/>
</dbReference>
<protein>
    <submittedName>
        <fullName evidence="2">Transposase InsO family protein</fullName>
    </submittedName>
</protein>
<dbReference type="RefSeq" id="WP_307406377.1">
    <property type="nucleotide sequence ID" value="NZ_JAUSUR010000001.1"/>
</dbReference>
<comment type="caution">
    <text evidence="2">The sequence shown here is derived from an EMBL/GenBank/DDBJ whole genome shotgun (WGS) entry which is preliminary data.</text>
</comment>
<dbReference type="InterPro" id="IPR036397">
    <property type="entry name" value="RNaseH_sf"/>
</dbReference>
<sequence length="78" mass="9581">MDKVIQSFSKPYSPYNNSVIESFFSNLKQEELYRRNYKNKNELLKAIDDYIEFYNGKRPHKANNYLTPNEREKQYYKK</sequence>
<dbReference type="PANTHER" id="PTHR46889:SF4">
    <property type="entry name" value="TRANSPOSASE INSO FOR INSERTION SEQUENCE ELEMENT IS911B-RELATED"/>
    <property type="match status" value="1"/>
</dbReference>
<dbReference type="InterPro" id="IPR001584">
    <property type="entry name" value="Integrase_cat-core"/>
</dbReference>
<dbReference type="SUPFAM" id="SSF53098">
    <property type="entry name" value="Ribonuclease H-like"/>
    <property type="match status" value="1"/>
</dbReference>
<evidence type="ECO:0000259" key="1">
    <source>
        <dbReference type="PROSITE" id="PS50994"/>
    </source>
</evidence>
<dbReference type="InterPro" id="IPR012337">
    <property type="entry name" value="RNaseH-like_sf"/>
</dbReference>
<dbReference type="PANTHER" id="PTHR46889">
    <property type="entry name" value="TRANSPOSASE INSF FOR INSERTION SEQUENCE IS3B-RELATED"/>
    <property type="match status" value="1"/>
</dbReference>
<name>A0ABU0E0N5_9FIRM</name>
<dbReference type="PROSITE" id="PS50994">
    <property type="entry name" value="INTEGRASE"/>
    <property type="match status" value="1"/>
</dbReference>
<feature type="domain" description="Integrase catalytic" evidence="1">
    <location>
        <begin position="1"/>
        <end position="76"/>
    </location>
</feature>
<organism evidence="2 3">
    <name type="scientific">Breznakia pachnodae</name>
    <dbReference type="NCBI Taxonomy" id="265178"/>
    <lineage>
        <taxon>Bacteria</taxon>
        <taxon>Bacillati</taxon>
        <taxon>Bacillota</taxon>
        <taxon>Erysipelotrichia</taxon>
        <taxon>Erysipelotrichales</taxon>
        <taxon>Erysipelotrichaceae</taxon>
        <taxon>Breznakia</taxon>
    </lineage>
</organism>
<evidence type="ECO:0000313" key="3">
    <source>
        <dbReference type="Proteomes" id="UP001230220"/>
    </source>
</evidence>
<dbReference type="InterPro" id="IPR050900">
    <property type="entry name" value="Transposase_IS3/IS150/IS904"/>
</dbReference>
<dbReference type="Gene3D" id="3.30.420.10">
    <property type="entry name" value="Ribonuclease H-like superfamily/Ribonuclease H"/>
    <property type="match status" value="1"/>
</dbReference>
<gene>
    <name evidence="2" type="ORF">J2S15_001198</name>
</gene>
<proteinExistence type="predicted"/>
<dbReference type="EMBL" id="JAUSUR010000001">
    <property type="protein sequence ID" value="MDQ0360467.1"/>
    <property type="molecule type" value="Genomic_DNA"/>
</dbReference>
<evidence type="ECO:0000313" key="2">
    <source>
        <dbReference type="EMBL" id="MDQ0360467.1"/>
    </source>
</evidence>
<keyword evidence="3" id="KW-1185">Reference proteome</keyword>
<accession>A0ABU0E0N5</accession>
<dbReference type="Proteomes" id="UP001230220">
    <property type="component" value="Unassembled WGS sequence"/>
</dbReference>